<proteinExistence type="predicted"/>
<name>A0A7S3NTE1_EUPCR</name>
<dbReference type="EMBL" id="HBIK01009974">
    <property type="protein sequence ID" value="CAE0379739.1"/>
    <property type="molecule type" value="Transcribed_RNA"/>
</dbReference>
<evidence type="ECO:0000256" key="1">
    <source>
        <dbReference type="SAM" id="MobiDB-lite"/>
    </source>
</evidence>
<organism evidence="2">
    <name type="scientific">Euplotes crassus</name>
    <dbReference type="NCBI Taxonomy" id="5936"/>
    <lineage>
        <taxon>Eukaryota</taxon>
        <taxon>Sar</taxon>
        <taxon>Alveolata</taxon>
        <taxon>Ciliophora</taxon>
        <taxon>Intramacronucleata</taxon>
        <taxon>Spirotrichea</taxon>
        <taxon>Hypotrichia</taxon>
        <taxon>Euplotida</taxon>
        <taxon>Euplotidae</taxon>
        <taxon>Moneuplotes</taxon>
    </lineage>
</organism>
<feature type="region of interest" description="Disordered" evidence="1">
    <location>
        <begin position="54"/>
        <end position="78"/>
    </location>
</feature>
<protein>
    <submittedName>
        <fullName evidence="2">Uncharacterized protein</fullName>
    </submittedName>
</protein>
<accession>A0A7S3NTE1</accession>
<sequence length="161" mass="18076">MEPPFKPMVDEHPDVQITLHTNDPNASSNKIIMDKAQSKVKLFRKSDLTDKIVVDGSGEEPQMDTDYNSSPHRYSNTLEDENVMTNKHHPELGDDFNTASVSASPKSVGSLPMVNYFVPLSISPSYIMDVFNQTSVLQKFQIIEKEDAFSTAVHREAFSLK</sequence>
<feature type="compositionally biased region" description="Polar residues" evidence="1">
    <location>
        <begin position="65"/>
        <end position="77"/>
    </location>
</feature>
<evidence type="ECO:0000313" key="2">
    <source>
        <dbReference type="EMBL" id="CAE0379739.1"/>
    </source>
</evidence>
<dbReference type="AlphaFoldDB" id="A0A7S3NTE1"/>
<reference evidence="2" key="1">
    <citation type="submission" date="2021-01" db="EMBL/GenBank/DDBJ databases">
        <authorList>
            <person name="Corre E."/>
            <person name="Pelletier E."/>
            <person name="Niang G."/>
            <person name="Scheremetjew M."/>
            <person name="Finn R."/>
            <person name="Kale V."/>
            <person name="Holt S."/>
            <person name="Cochrane G."/>
            <person name="Meng A."/>
            <person name="Brown T."/>
            <person name="Cohen L."/>
        </authorList>
    </citation>
    <scope>NUCLEOTIDE SEQUENCE</scope>
    <source>
        <strain evidence="2">CT5</strain>
    </source>
</reference>
<gene>
    <name evidence="2" type="ORF">ECRA1380_LOCUS4700</name>
</gene>